<dbReference type="InterPro" id="IPR000866">
    <property type="entry name" value="AhpC/TSA"/>
</dbReference>
<dbReference type="InterPro" id="IPR017937">
    <property type="entry name" value="Thioredoxin_CS"/>
</dbReference>
<accession>A0ABW3M6D4</accession>
<keyword evidence="2" id="KW-0201">Cytochrome c-type biogenesis</keyword>
<dbReference type="PROSITE" id="PS51352">
    <property type="entry name" value="THIOREDOXIN_2"/>
    <property type="match status" value="1"/>
</dbReference>
<keyword evidence="10" id="KW-1185">Reference proteome</keyword>
<dbReference type="InterPro" id="IPR036249">
    <property type="entry name" value="Thioredoxin-like_sf"/>
</dbReference>
<dbReference type="CDD" id="cd02966">
    <property type="entry name" value="TlpA_like_family"/>
    <property type="match status" value="1"/>
</dbReference>
<evidence type="ECO:0000256" key="1">
    <source>
        <dbReference type="ARBA" id="ARBA00004196"/>
    </source>
</evidence>
<keyword evidence="4" id="KW-1015">Disulfide bond</keyword>
<evidence type="ECO:0000313" key="9">
    <source>
        <dbReference type="EMBL" id="MFD1045472.1"/>
    </source>
</evidence>
<keyword evidence="7" id="KW-0472">Membrane</keyword>
<evidence type="ECO:0000256" key="4">
    <source>
        <dbReference type="ARBA" id="ARBA00023157"/>
    </source>
</evidence>
<evidence type="ECO:0000259" key="8">
    <source>
        <dbReference type="PROSITE" id="PS51352"/>
    </source>
</evidence>
<comment type="similarity">
    <text evidence="6">Belongs to the peptidase A8 family.</text>
</comment>
<keyword evidence="7" id="KW-0812">Transmembrane</keyword>
<dbReference type="InterPro" id="IPR050553">
    <property type="entry name" value="Thioredoxin_ResA/DsbE_sf"/>
</dbReference>
<proteinExistence type="inferred from homology"/>
<evidence type="ECO:0000256" key="6">
    <source>
        <dbReference type="RuleBase" id="RU004181"/>
    </source>
</evidence>
<reference evidence="10" key="1">
    <citation type="journal article" date="2019" name="Int. J. Syst. Evol. Microbiol.">
        <title>The Global Catalogue of Microorganisms (GCM) 10K type strain sequencing project: providing services to taxonomists for standard genome sequencing and annotation.</title>
        <authorList>
            <consortium name="The Broad Institute Genomics Platform"/>
            <consortium name="The Broad Institute Genome Sequencing Center for Infectious Disease"/>
            <person name="Wu L."/>
            <person name="Ma J."/>
        </authorList>
    </citation>
    <scope>NUCLEOTIDE SEQUENCE [LARGE SCALE GENOMIC DNA]</scope>
    <source>
        <strain evidence="10">JCM 31486</strain>
    </source>
</reference>
<evidence type="ECO:0000256" key="5">
    <source>
        <dbReference type="ARBA" id="ARBA00023284"/>
    </source>
</evidence>
<dbReference type="Pfam" id="PF01252">
    <property type="entry name" value="Peptidase_A8"/>
    <property type="match status" value="1"/>
</dbReference>
<protein>
    <submittedName>
        <fullName evidence="9">Redoxin domain-containing protein</fullName>
    </submittedName>
</protein>
<keyword evidence="3" id="KW-0735">Signal-anchor</keyword>
<evidence type="ECO:0000256" key="7">
    <source>
        <dbReference type="SAM" id="Phobius"/>
    </source>
</evidence>
<dbReference type="InterPro" id="IPR013766">
    <property type="entry name" value="Thioredoxin_domain"/>
</dbReference>
<feature type="domain" description="Thioredoxin" evidence="8">
    <location>
        <begin position="180"/>
        <end position="319"/>
    </location>
</feature>
<dbReference type="SUPFAM" id="SSF52833">
    <property type="entry name" value="Thioredoxin-like"/>
    <property type="match status" value="1"/>
</dbReference>
<sequence>MSYDSATAAARPGGLAHRPAVLGLLTAVIVVDQLSKWWAWRHAPLVQINYGGNIFVGDTISQWYADPTTGALLDLLDFGLLNVATLVLIHRRPSAVVLVPGGLMIGGWFSNLLDRLGLHYVTAPGSVRGAVDFIPLDPIRYNVADVFIVCGTLLFILAIAASTVSTNRSPAASPALPTRHRRGRTWVSGAATATCLADGSAVDVRQAFAGPMLINVWATWCAPCQDELPVLSAYASQPGAVPVVEVAVESDQSTAIAMLTDMRLNLPSLLDRDGSVRTALKAYGRLPMSYVVDAQGNVTLVNDPVVFHSVDDVRKAVGR</sequence>
<keyword evidence="7" id="KW-1133">Transmembrane helix</keyword>
<dbReference type="PROSITE" id="PS00194">
    <property type="entry name" value="THIOREDOXIN_1"/>
    <property type="match status" value="1"/>
</dbReference>
<feature type="transmembrane region" description="Helical" evidence="7">
    <location>
        <begin position="96"/>
        <end position="113"/>
    </location>
</feature>
<dbReference type="EMBL" id="JBHTIS010000311">
    <property type="protein sequence ID" value="MFD1045472.1"/>
    <property type="molecule type" value="Genomic_DNA"/>
</dbReference>
<organism evidence="9 10">
    <name type="scientific">Kibdelosporangium lantanae</name>
    <dbReference type="NCBI Taxonomy" id="1497396"/>
    <lineage>
        <taxon>Bacteria</taxon>
        <taxon>Bacillati</taxon>
        <taxon>Actinomycetota</taxon>
        <taxon>Actinomycetes</taxon>
        <taxon>Pseudonocardiales</taxon>
        <taxon>Pseudonocardiaceae</taxon>
        <taxon>Kibdelosporangium</taxon>
    </lineage>
</organism>
<evidence type="ECO:0000256" key="3">
    <source>
        <dbReference type="ARBA" id="ARBA00022968"/>
    </source>
</evidence>
<dbReference type="PRINTS" id="PR00781">
    <property type="entry name" value="LIPOSIGPTASE"/>
</dbReference>
<name>A0ABW3M6D4_9PSEU</name>
<comment type="caution">
    <text evidence="9">The sequence shown here is derived from an EMBL/GenBank/DDBJ whole genome shotgun (WGS) entry which is preliminary data.</text>
</comment>
<comment type="subcellular location">
    <subcellularLocation>
        <location evidence="1">Cell envelope</location>
    </subcellularLocation>
</comment>
<keyword evidence="5" id="KW-0676">Redox-active center</keyword>
<dbReference type="Proteomes" id="UP001597045">
    <property type="component" value="Unassembled WGS sequence"/>
</dbReference>
<dbReference type="Pfam" id="PF00578">
    <property type="entry name" value="AhpC-TSA"/>
    <property type="match status" value="1"/>
</dbReference>
<evidence type="ECO:0000256" key="2">
    <source>
        <dbReference type="ARBA" id="ARBA00022748"/>
    </source>
</evidence>
<dbReference type="InterPro" id="IPR001872">
    <property type="entry name" value="Peptidase_A8"/>
</dbReference>
<feature type="transmembrane region" description="Helical" evidence="7">
    <location>
        <begin position="146"/>
        <end position="164"/>
    </location>
</feature>
<dbReference type="Gene3D" id="3.40.30.10">
    <property type="entry name" value="Glutaredoxin"/>
    <property type="match status" value="1"/>
</dbReference>
<dbReference type="PANTHER" id="PTHR42852">
    <property type="entry name" value="THIOL:DISULFIDE INTERCHANGE PROTEIN DSBE"/>
    <property type="match status" value="1"/>
</dbReference>
<dbReference type="PANTHER" id="PTHR42852:SF6">
    <property type="entry name" value="THIOL:DISULFIDE INTERCHANGE PROTEIN DSBE"/>
    <property type="match status" value="1"/>
</dbReference>
<gene>
    <name evidence="9" type="ORF">ACFQ1S_07675</name>
</gene>
<evidence type="ECO:0000313" key="10">
    <source>
        <dbReference type="Proteomes" id="UP001597045"/>
    </source>
</evidence>